<feature type="region of interest" description="Disordered" evidence="1">
    <location>
        <begin position="23"/>
        <end position="65"/>
    </location>
</feature>
<accession>A0A0G2A7M1</accession>
<evidence type="ECO:0000313" key="3">
    <source>
        <dbReference type="Proteomes" id="UP000034290"/>
    </source>
</evidence>
<organism evidence="2 3">
    <name type="scientific">Candidatus Giovannonibacteria bacterium GW2011_GWA2_53_7</name>
    <dbReference type="NCBI Taxonomy" id="1618650"/>
    <lineage>
        <taxon>Bacteria</taxon>
        <taxon>Candidatus Giovannoniibacteriota</taxon>
    </lineage>
</organism>
<feature type="compositionally biased region" description="Polar residues" evidence="1">
    <location>
        <begin position="44"/>
        <end position="65"/>
    </location>
</feature>
<dbReference type="Proteomes" id="UP000034290">
    <property type="component" value="Unassembled WGS sequence"/>
</dbReference>
<proteinExistence type="predicted"/>
<sequence>MLQFNLRRVFAEVRHLPHFPCHGFHHTDDNKNEKSDGSNEPDDLSQNRNDVTNPQKNPCNRNDQSLLPMELGISRVFFKKKRNKTENTKITNGCDEFVFFDVLLRGRFVQFPELPLQHHVLPVWEFP</sequence>
<evidence type="ECO:0000313" key="2">
    <source>
        <dbReference type="EMBL" id="KKW36922.1"/>
    </source>
</evidence>
<name>A0A0G2A7M1_9BACT</name>
<feature type="compositionally biased region" description="Basic and acidic residues" evidence="1">
    <location>
        <begin position="25"/>
        <end position="37"/>
    </location>
</feature>
<dbReference type="EMBL" id="LCRM01000009">
    <property type="protein sequence ID" value="KKW36922.1"/>
    <property type="molecule type" value="Genomic_DNA"/>
</dbReference>
<reference evidence="2 3" key="1">
    <citation type="journal article" date="2015" name="Nature">
        <title>rRNA introns, odd ribosomes, and small enigmatic genomes across a large radiation of phyla.</title>
        <authorList>
            <person name="Brown C.T."/>
            <person name="Hug L.A."/>
            <person name="Thomas B.C."/>
            <person name="Sharon I."/>
            <person name="Castelle C.J."/>
            <person name="Singh A."/>
            <person name="Wilkins M.J."/>
            <person name="Williams K.H."/>
            <person name="Banfield J.F."/>
        </authorList>
    </citation>
    <scope>NUCLEOTIDE SEQUENCE [LARGE SCALE GENOMIC DNA]</scope>
</reference>
<protein>
    <submittedName>
        <fullName evidence="2">Uncharacterized protein</fullName>
    </submittedName>
</protein>
<evidence type="ECO:0000256" key="1">
    <source>
        <dbReference type="SAM" id="MobiDB-lite"/>
    </source>
</evidence>
<dbReference type="AlphaFoldDB" id="A0A0G2A7M1"/>
<gene>
    <name evidence="2" type="ORF">UY81_C0009G0007</name>
</gene>
<comment type="caution">
    <text evidence="2">The sequence shown here is derived from an EMBL/GenBank/DDBJ whole genome shotgun (WGS) entry which is preliminary data.</text>
</comment>